<keyword evidence="3" id="KW-1185">Reference proteome</keyword>
<feature type="region of interest" description="Disordered" evidence="1">
    <location>
        <begin position="99"/>
        <end position="196"/>
    </location>
</feature>
<name>A0A368GZ34_ANCCA</name>
<protein>
    <submittedName>
        <fullName evidence="2">Uncharacterized protein</fullName>
    </submittedName>
</protein>
<evidence type="ECO:0000256" key="1">
    <source>
        <dbReference type="SAM" id="MobiDB-lite"/>
    </source>
</evidence>
<proteinExistence type="predicted"/>
<comment type="caution">
    <text evidence="2">The sequence shown here is derived from an EMBL/GenBank/DDBJ whole genome shotgun (WGS) entry which is preliminary data.</text>
</comment>
<dbReference type="EMBL" id="JOJR01000031">
    <property type="protein sequence ID" value="RCN49641.1"/>
    <property type="molecule type" value="Genomic_DNA"/>
</dbReference>
<dbReference type="Proteomes" id="UP000252519">
    <property type="component" value="Unassembled WGS sequence"/>
</dbReference>
<feature type="compositionally biased region" description="Basic and acidic residues" evidence="1">
    <location>
        <begin position="123"/>
        <end position="134"/>
    </location>
</feature>
<sequence>MPLRSLESFKVDWDFVAALFKDVVTNEDSPDRDIFTRYRNELQFNRVSLKKAVMEWTGKGSVSQVLSLPEIEGIEFEFKLYVAVAPESLGRNEIRSTELAEVSENSKGRSTPHRSLKKVNSQEAEKSGSPHNEKCPCSGNRKLSNSDVDRKSRELAAERSENLDGHREKQAVEGSSSGAKAESTERQSKEPEEAYDPLQKAADFLMALIKRTAESQNWPLVNWLDVQRRYRDLVAAVSDNDLYNKYRKYLDFHRRHLDGQ</sequence>
<reference evidence="2 3" key="1">
    <citation type="submission" date="2014-10" db="EMBL/GenBank/DDBJ databases">
        <title>Draft genome of the hookworm Ancylostoma caninum.</title>
        <authorList>
            <person name="Mitreva M."/>
        </authorList>
    </citation>
    <scope>NUCLEOTIDE SEQUENCE [LARGE SCALE GENOMIC DNA]</scope>
    <source>
        <strain evidence="2 3">Baltimore</strain>
    </source>
</reference>
<evidence type="ECO:0000313" key="2">
    <source>
        <dbReference type="EMBL" id="RCN49641.1"/>
    </source>
</evidence>
<gene>
    <name evidence="2" type="ORF">ANCCAN_04265</name>
</gene>
<evidence type="ECO:0000313" key="3">
    <source>
        <dbReference type="Proteomes" id="UP000252519"/>
    </source>
</evidence>
<feature type="compositionally biased region" description="Basic and acidic residues" evidence="1">
    <location>
        <begin position="182"/>
        <end position="192"/>
    </location>
</feature>
<dbReference type="OrthoDB" id="10394993at2759"/>
<feature type="compositionally biased region" description="Basic and acidic residues" evidence="1">
    <location>
        <begin position="147"/>
        <end position="171"/>
    </location>
</feature>
<dbReference type="AlphaFoldDB" id="A0A368GZ34"/>
<organism evidence="2 3">
    <name type="scientific">Ancylostoma caninum</name>
    <name type="common">Dog hookworm</name>
    <dbReference type="NCBI Taxonomy" id="29170"/>
    <lineage>
        <taxon>Eukaryota</taxon>
        <taxon>Metazoa</taxon>
        <taxon>Ecdysozoa</taxon>
        <taxon>Nematoda</taxon>
        <taxon>Chromadorea</taxon>
        <taxon>Rhabditida</taxon>
        <taxon>Rhabditina</taxon>
        <taxon>Rhabditomorpha</taxon>
        <taxon>Strongyloidea</taxon>
        <taxon>Ancylostomatidae</taxon>
        <taxon>Ancylostomatinae</taxon>
        <taxon>Ancylostoma</taxon>
    </lineage>
</organism>
<feature type="non-terminal residue" evidence="2">
    <location>
        <position position="260"/>
    </location>
</feature>
<accession>A0A368GZ34</accession>